<evidence type="ECO:0000313" key="2">
    <source>
        <dbReference type="Proteomes" id="UP001149822"/>
    </source>
</evidence>
<feature type="non-terminal residue" evidence="1">
    <location>
        <position position="72"/>
    </location>
</feature>
<gene>
    <name evidence="1" type="ORF">OU682_10985</name>
</gene>
<protein>
    <submittedName>
        <fullName evidence="1">Uncharacterized protein</fullName>
    </submittedName>
</protein>
<dbReference type="Proteomes" id="UP001149822">
    <property type="component" value="Unassembled WGS sequence"/>
</dbReference>
<dbReference type="EMBL" id="JAPTYD010000012">
    <property type="protein sequence ID" value="MCZ0962143.1"/>
    <property type="molecule type" value="Genomic_DNA"/>
</dbReference>
<sequence length="72" mass="8694">MLHHDFRRLLDALDDLNPAQIEDAQTKIRDLRRKTEAISEIEARTNRDHTCPFCGEDRREKWGRTRTKVQRY</sequence>
<reference evidence="1" key="1">
    <citation type="submission" date="2022-12" db="EMBL/GenBank/DDBJ databases">
        <title>Paracoccus sp. EF6 isolated from a lake water.</title>
        <authorList>
            <person name="Liu H."/>
        </authorList>
    </citation>
    <scope>NUCLEOTIDE SEQUENCE</scope>
    <source>
        <strain evidence="1">EF6</strain>
    </source>
</reference>
<name>A0ABT4J4X9_9RHOB</name>
<comment type="caution">
    <text evidence="1">The sequence shown here is derived from an EMBL/GenBank/DDBJ whole genome shotgun (WGS) entry which is preliminary data.</text>
</comment>
<accession>A0ABT4J4X9</accession>
<evidence type="ECO:0000313" key="1">
    <source>
        <dbReference type="EMBL" id="MCZ0962143.1"/>
    </source>
</evidence>
<keyword evidence="2" id="KW-1185">Reference proteome</keyword>
<organism evidence="1 2">
    <name type="scientific">Paracoccus benzoatiresistens</name>
    <dbReference type="NCBI Taxonomy" id="2997341"/>
    <lineage>
        <taxon>Bacteria</taxon>
        <taxon>Pseudomonadati</taxon>
        <taxon>Pseudomonadota</taxon>
        <taxon>Alphaproteobacteria</taxon>
        <taxon>Rhodobacterales</taxon>
        <taxon>Paracoccaceae</taxon>
        <taxon>Paracoccus</taxon>
    </lineage>
</organism>
<proteinExistence type="predicted"/>